<feature type="binding site" evidence="6">
    <location>
        <position position="132"/>
    </location>
    <ligand>
        <name>Zn(2+)</name>
        <dbReference type="ChEBI" id="CHEBI:29105"/>
        <label>1</label>
        <note>catalytic</note>
    </ligand>
</feature>
<dbReference type="InterPro" id="IPR024079">
    <property type="entry name" value="MetalloPept_cat_dom_sf"/>
</dbReference>
<dbReference type="EC" id="3.4.-.-" evidence="6"/>
<dbReference type="HAMAP" id="MF_01842">
    <property type="entry name" value="Archaemetzincin"/>
    <property type="match status" value="1"/>
</dbReference>
<dbReference type="RefSeq" id="WP_131160548.1">
    <property type="nucleotide sequence ID" value="NZ_BDMD01000078.1"/>
</dbReference>
<comment type="similarity">
    <text evidence="6">Belongs to the peptidase M54 family.</text>
</comment>
<comment type="caution">
    <text evidence="7">The sequence shown here is derived from an EMBL/GenBank/DDBJ whole genome shotgun (WGS) entry which is preliminary data.</text>
</comment>
<comment type="cofactor">
    <cofactor evidence="6">
        <name>Zn(2+)</name>
        <dbReference type="ChEBI" id="CHEBI:29105"/>
    </cofactor>
    <text evidence="6">Binds 2 Zn(2+) ions per subunit. One is catalytic, whereas the other seems to have a structural role.</text>
</comment>
<keyword evidence="1 6" id="KW-0645">Protease</keyword>
<evidence type="ECO:0000256" key="4">
    <source>
        <dbReference type="ARBA" id="ARBA00022833"/>
    </source>
</evidence>
<reference evidence="7 8" key="1">
    <citation type="submission" date="2017-02" db="EMBL/GenBank/DDBJ databases">
        <title>isolation and characterization of a novel temperate virus Aeropyrum globular virus 1 infecting hyperthermophilic archaeon Aeropyrum.</title>
        <authorList>
            <person name="Yumiya M."/>
            <person name="Yoshida T."/>
            <person name="Sako Y."/>
        </authorList>
    </citation>
    <scope>NUCLEOTIDE SEQUENCE [LARGE SCALE GENOMIC DNA]</scope>
    <source>
        <strain evidence="7 8">YK1-12-2013</strain>
    </source>
</reference>
<dbReference type="GO" id="GO:0008270">
    <property type="term" value="F:zinc ion binding"/>
    <property type="evidence" value="ECO:0007669"/>
    <property type="project" value="UniProtKB-UniRule"/>
</dbReference>
<feature type="active site" description="Proton acceptor" evidence="6">
    <location>
        <position position="133"/>
    </location>
</feature>
<dbReference type="Proteomes" id="UP000291213">
    <property type="component" value="Unassembled WGS sequence"/>
</dbReference>
<keyword evidence="3 6" id="KW-0378">Hydrolase</keyword>
<evidence type="ECO:0000256" key="6">
    <source>
        <dbReference type="HAMAP-Rule" id="MF_01842"/>
    </source>
</evidence>
<comment type="function">
    <text evidence="6">Probable zinc metalloprotease whose natural substrate is unknown.</text>
</comment>
<dbReference type="Gene3D" id="3.40.390.10">
    <property type="entry name" value="Collagenase (Catalytic Domain)"/>
    <property type="match status" value="1"/>
</dbReference>
<evidence type="ECO:0000256" key="3">
    <source>
        <dbReference type="ARBA" id="ARBA00022801"/>
    </source>
</evidence>
<sequence length="183" mass="20443">MESSLTFLLLPVGFPGEVLVTLARRAREAMPFPSLWLASTDPLEPPIEAYSWERMQFDAEKVNEHIHSVLYDYVREGIRIIGVVDADGYIPGFNFVFGLASTALGVATVYTRRLKTGGNGLYMERLLKEVLHEAGHLLGLDHCSNRECVMSFSRSVEEVDRKAPLFCSSCKAKLVLKYGSRGQ</sequence>
<evidence type="ECO:0000256" key="2">
    <source>
        <dbReference type="ARBA" id="ARBA00022723"/>
    </source>
</evidence>
<dbReference type="GO" id="GO:0008237">
    <property type="term" value="F:metallopeptidase activity"/>
    <property type="evidence" value="ECO:0007669"/>
    <property type="project" value="UniProtKB-UniRule"/>
</dbReference>
<gene>
    <name evidence="6" type="primary">amzA</name>
    <name evidence="7" type="ORF">apy_13230</name>
</gene>
<dbReference type="Pfam" id="PF07998">
    <property type="entry name" value="Peptidase_M54"/>
    <property type="match status" value="1"/>
</dbReference>
<dbReference type="GO" id="GO:0006508">
    <property type="term" value="P:proteolysis"/>
    <property type="evidence" value="ECO:0007669"/>
    <property type="project" value="UniProtKB-UniRule"/>
</dbReference>
<dbReference type="SUPFAM" id="SSF55486">
    <property type="entry name" value="Metalloproteases ('zincins'), catalytic domain"/>
    <property type="match status" value="1"/>
</dbReference>
<proteinExistence type="inferred from homology"/>
<dbReference type="CDD" id="cd11375">
    <property type="entry name" value="Peptidase_M54"/>
    <property type="match status" value="1"/>
</dbReference>
<dbReference type="EMBL" id="BDMD01000078">
    <property type="protein sequence ID" value="GBF09598.1"/>
    <property type="molecule type" value="Genomic_DNA"/>
</dbReference>
<feature type="binding site" evidence="6">
    <location>
        <position position="142"/>
    </location>
    <ligand>
        <name>Zn(2+)</name>
        <dbReference type="ChEBI" id="CHEBI:29105"/>
        <label>1</label>
        <note>catalytic</note>
    </ligand>
</feature>
<accession>A0A401HB55</accession>
<name>A0A401HB55_AERPX</name>
<feature type="binding site" evidence="6">
    <location>
        <position position="148"/>
    </location>
    <ligand>
        <name>Zn(2+)</name>
        <dbReference type="ChEBI" id="CHEBI:29105"/>
        <label>2</label>
    </ligand>
</feature>
<organism evidence="7 8">
    <name type="scientific">Aeropyrum pernix</name>
    <dbReference type="NCBI Taxonomy" id="56636"/>
    <lineage>
        <taxon>Archaea</taxon>
        <taxon>Thermoproteota</taxon>
        <taxon>Thermoprotei</taxon>
        <taxon>Desulfurococcales</taxon>
        <taxon>Desulfurococcaceae</taxon>
        <taxon>Aeropyrum</taxon>
    </lineage>
</organism>
<dbReference type="AlphaFoldDB" id="A0A401HB55"/>
<evidence type="ECO:0000313" key="8">
    <source>
        <dbReference type="Proteomes" id="UP000291213"/>
    </source>
</evidence>
<feature type="binding site" evidence="6">
    <location>
        <position position="167"/>
    </location>
    <ligand>
        <name>Zn(2+)</name>
        <dbReference type="ChEBI" id="CHEBI:29105"/>
        <label>2</label>
    </ligand>
</feature>
<dbReference type="PANTHER" id="PTHR15910:SF1">
    <property type="entry name" value="ARCHAEMETZINCIN-2"/>
    <property type="match status" value="1"/>
</dbReference>
<dbReference type="InterPro" id="IPR012962">
    <property type="entry name" value="Pept_M54_archaemetzincn"/>
</dbReference>
<protein>
    <recommendedName>
        <fullName evidence="6">Archaemetzincin</fullName>
        <ecNumber evidence="6">3.4.-.-</ecNumber>
    </recommendedName>
</protein>
<keyword evidence="5 6" id="KW-0482">Metalloprotease</keyword>
<keyword evidence="4 6" id="KW-0862">Zinc</keyword>
<comment type="subunit">
    <text evidence="6">Monomer.</text>
</comment>
<feature type="binding site" evidence="6">
    <location>
        <position position="136"/>
    </location>
    <ligand>
        <name>Zn(2+)</name>
        <dbReference type="ChEBI" id="CHEBI:29105"/>
        <label>1</label>
        <note>catalytic</note>
    </ligand>
</feature>
<evidence type="ECO:0000313" key="7">
    <source>
        <dbReference type="EMBL" id="GBF09598.1"/>
    </source>
</evidence>
<dbReference type="OrthoDB" id="50281at2157"/>
<feature type="binding site" evidence="6">
    <location>
        <position position="170"/>
    </location>
    <ligand>
        <name>Zn(2+)</name>
        <dbReference type="ChEBI" id="CHEBI:29105"/>
        <label>2</label>
    </ligand>
</feature>
<dbReference type="PANTHER" id="PTHR15910">
    <property type="entry name" value="ARCHAEMETZINCIN"/>
    <property type="match status" value="1"/>
</dbReference>
<dbReference type="InterPro" id="IPR012091">
    <property type="entry name" value="Pept_M54_archaemetzncn_arc/bac"/>
</dbReference>
<dbReference type="NCBIfam" id="NF033823">
    <property type="entry name" value="archmetzin"/>
    <property type="match status" value="1"/>
</dbReference>
<feature type="binding site" evidence="6">
    <location>
        <position position="143"/>
    </location>
    <ligand>
        <name>Zn(2+)</name>
        <dbReference type="ChEBI" id="CHEBI:29105"/>
        <label>2</label>
    </ligand>
</feature>
<evidence type="ECO:0000256" key="1">
    <source>
        <dbReference type="ARBA" id="ARBA00022670"/>
    </source>
</evidence>
<evidence type="ECO:0000256" key="5">
    <source>
        <dbReference type="ARBA" id="ARBA00023049"/>
    </source>
</evidence>
<keyword evidence="2 6" id="KW-0479">Metal-binding</keyword>